<sequence>MAISRSWVQLRGWEWCCACILVTGSGAASWAHSPVEVYGHSITFCKFIASLIILASRSEFSLPLSALPLPLNPICMVRAGCRIGPVYRNLFRPYSFIV</sequence>
<proteinExistence type="predicted"/>
<accession>A0A3N4KJW3</accession>
<dbReference type="Proteomes" id="UP000277580">
    <property type="component" value="Unassembled WGS sequence"/>
</dbReference>
<keyword evidence="2" id="KW-1185">Reference proteome</keyword>
<dbReference type="AlphaFoldDB" id="A0A3N4KJW3"/>
<reference evidence="1 2" key="1">
    <citation type="journal article" date="2018" name="Nat. Ecol. Evol.">
        <title>Pezizomycetes genomes reveal the molecular basis of ectomycorrhizal truffle lifestyle.</title>
        <authorList>
            <person name="Murat C."/>
            <person name="Payen T."/>
            <person name="Noel B."/>
            <person name="Kuo A."/>
            <person name="Morin E."/>
            <person name="Chen J."/>
            <person name="Kohler A."/>
            <person name="Krizsan K."/>
            <person name="Balestrini R."/>
            <person name="Da Silva C."/>
            <person name="Montanini B."/>
            <person name="Hainaut M."/>
            <person name="Levati E."/>
            <person name="Barry K.W."/>
            <person name="Belfiori B."/>
            <person name="Cichocki N."/>
            <person name="Clum A."/>
            <person name="Dockter R.B."/>
            <person name="Fauchery L."/>
            <person name="Guy J."/>
            <person name="Iotti M."/>
            <person name="Le Tacon F."/>
            <person name="Lindquist E.A."/>
            <person name="Lipzen A."/>
            <person name="Malagnac F."/>
            <person name="Mello A."/>
            <person name="Molinier V."/>
            <person name="Miyauchi S."/>
            <person name="Poulain J."/>
            <person name="Riccioni C."/>
            <person name="Rubini A."/>
            <person name="Sitrit Y."/>
            <person name="Splivallo R."/>
            <person name="Traeger S."/>
            <person name="Wang M."/>
            <person name="Zifcakova L."/>
            <person name="Wipf D."/>
            <person name="Zambonelli A."/>
            <person name="Paolocci F."/>
            <person name="Nowrousian M."/>
            <person name="Ottonello S."/>
            <person name="Baldrian P."/>
            <person name="Spatafora J.W."/>
            <person name="Henrissat B."/>
            <person name="Nagy L.G."/>
            <person name="Aury J.M."/>
            <person name="Wincker P."/>
            <person name="Grigoriev I.V."/>
            <person name="Bonfante P."/>
            <person name="Martin F.M."/>
        </authorList>
    </citation>
    <scope>NUCLEOTIDE SEQUENCE [LARGE SCALE GENOMIC DNA]</scope>
    <source>
        <strain evidence="1 2">CCBAS932</strain>
    </source>
</reference>
<dbReference type="EMBL" id="ML119149">
    <property type="protein sequence ID" value="RPB09718.1"/>
    <property type="molecule type" value="Genomic_DNA"/>
</dbReference>
<dbReference type="InParanoid" id="A0A3N4KJW3"/>
<protein>
    <submittedName>
        <fullName evidence="1">Uncharacterized protein</fullName>
    </submittedName>
</protein>
<evidence type="ECO:0000313" key="2">
    <source>
        <dbReference type="Proteomes" id="UP000277580"/>
    </source>
</evidence>
<evidence type="ECO:0000313" key="1">
    <source>
        <dbReference type="EMBL" id="RPB09718.1"/>
    </source>
</evidence>
<gene>
    <name evidence="1" type="ORF">P167DRAFT_293116</name>
</gene>
<name>A0A3N4KJW3_9PEZI</name>
<organism evidence="1 2">
    <name type="scientific">Morchella conica CCBAS932</name>
    <dbReference type="NCBI Taxonomy" id="1392247"/>
    <lineage>
        <taxon>Eukaryota</taxon>
        <taxon>Fungi</taxon>
        <taxon>Dikarya</taxon>
        <taxon>Ascomycota</taxon>
        <taxon>Pezizomycotina</taxon>
        <taxon>Pezizomycetes</taxon>
        <taxon>Pezizales</taxon>
        <taxon>Morchellaceae</taxon>
        <taxon>Morchella</taxon>
    </lineage>
</organism>